<feature type="compositionally biased region" description="Low complexity" evidence="1">
    <location>
        <begin position="774"/>
        <end position="791"/>
    </location>
</feature>
<evidence type="ECO:0000313" key="3">
    <source>
        <dbReference type="EMBL" id="ORZ20681.1"/>
    </source>
</evidence>
<dbReference type="GO" id="GO:0005737">
    <property type="term" value="C:cytoplasm"/>
    <property type="evidence" value="ECO:0007669"/>
    <property type="project" value="TreeGrafter"/>
</dbReference>
<feature type="compositionally biased region" description="Polar residues" evidence="1">
    <location>
        <begin position="322"/>
        <end position="332"/>
    </location>
</feature>
<feature type="region of interest" description="Disordered" evidence="1">
    <location>
        <begin position="218"/>
        <end position="239"/>
    </location>
</feature>
<dbReference type="NCBIfam" id="NF041131">
    <property type="entry name" value="RicT_YaaT_fam"/>
    <property type="match status" value="1"/>
</dbReference>
<feature type="region of interest" description="Disordered" evidence="1">
    <location>
        <begin position="749"/>
        <end position="817"/>
    </location>
</feature>
<feature type="compositionally biased region" description="Polar residues" evidence="1">
    <location>
        <begin position="471"/>
        <end position="487"/>
    </location>
</feature>
<dbReference type="PANTHER" id="PTHR43830">
    <property type="entry name" value="PROTEIN PSP1"/>
    <property type="match status" value="1"/>
</dbReference>
<evidence type="ECO:0000259" key="2">
    <source>
        <dbReference type="PROSITE" id="PS51411"/>
    </source>
</evidence>
<dbReference type="OrthoDB" id="243127at2759"/>
<feature type="region of interest" description="Disordered" evidence="1">
    <location>
        <begin position="322"/>
        <end position="342"/>
    </location>
</feature>
<feature type="region of interest" description="Disordered" evidence="1">
    <location>
        <begin position="379"/>
        <end position="401"/>
    </location>
</feature>
<feature type="compositionally biased region" description="Polar residues" evidence="1">
    <location>
        <begin position="70"/>
        <end position="80"/>
    </location>
</feature>
<feature type="region of interest" description="Disordered" evidence="1">
    <location>
        <begin position="1"/>
        <end position="80"/>
    </location>
</feature>
<dbReference type="InterPro" id="IPR047767">
    <property type="entry name" value="PSP1-like"/>
</dbReference>
<feature type="compositionally biased region" description="Low complexity" evidence="1">
    <location>
        <begin position="25"/>
        <end position="56"/>
    </location>
</feature>
<name>A0A1X2IQW2_9FUNG</name>
<feature type="compositionally biased region" description="Polar residues" evidence="1">
    <location>
        <begin position="1"/>
        <end position="14"/>
    </location>
</feature>
<dbReference type="EMBL" id="MCGE01000006">
    <property type="protein sequence ID" value="ORZ20681.1"/>
    <property type="molecule type" value="Genomic_DNA"/>
</dbReference>
<dbReference type="InterPro" id="IPR007557">
    <property type="entry name" value="PSP1_C"/>
</dbReference>
<evidence type="ECO:0000256" key="1">
    <source>
        <dbReference type="SAM" id="MobiDB-lite"/>
    </source>
</evidence>
<feature type="domain" description="PSP1 C-terminal" evidence="2">
    <location>
        <begin position="824"/>
        <end position="909"/>
    </location>
</feature>
<dbReference type="Pfam" id="PF04468">
    <property type="entry name" value="PSP1"/>
    <property type="match status" value="1"/>
</dbReference>
<gene>
    <name evidence="3" type="ORF">BCR42DRAFT_435066</name>
</gene>
<evidence type="ECO:0000313" key="4">
    <source>
        <dbReference type="Proteomes" id="UP000193560"/>
    </source>
</evidence>
<dbReference type="AlphaFoldDB" id="A0A1X2IQW2"/>
<feature type="compositionally biased region" description="Polar residues" evidence="1">
    <location>
        <begin position="379"/>
        <end position="389"/>
    </location>
</feature>
<proteinExistence type="predicted"/>
<organism evidence="3 4">
    <name type="scientific">Absidia repens</name>
    <dbReference type="NCBI Taxonomy" id="90262"/>
    <lineage>
        <taxon>Eukaryota</taxon>
        <taxon>Fungi</taxon>
        <taxon>Fungi incertae sedis</taxon>
        <taxon>Mucoromycota</taxon>
        <taxon>Mucoromycotina</taxon>
        <taxon>Mucoromycetes</taxon>
        <taxon>Mucorales</taxon>
        <taxon>Cunninghamellaceae</taxon>
        <taxon>Absidia</taxon>
    </lineage>
</organism>
<accession>A0A1X2IQW2</accession>
<dbReference type="PANTHER" id="PTHR43830:SF3">
    <property type="entry name" value="PROTEIN PSP1"/>
    <property type="match status" value="1"/>
</dbReference>
<protein>
    <recommendedName>
        <fullName evidence="2">PSP1 C-terminal domain-containing protein</fullName>
    </recommendedName>
</protein>
<reference evidence="3 4" key="1">
    <citation type="submission" date="2016-07" db="EMBL/GenBank/DDBJ databases">
        <title>Pervasive Adenine N6-methylation of Active Genes in Fungi.</title>
        <authorList>
            <consortium name="DOE Joint Genome Institute"/>
            <person name="Mondo S.J."/>
            <person name="Dannebaum R.O."/>
            <person name="Kuo R.C."/>
            <person name="Labutti K."/>
            <person name="Haridas S."/>
            <person name="Kuo A."/>
            <person name="Salamov A."/>
            <person name="Ahrendt S.R."/>
            <person name="Lipzen A."/>
            <person name="Sullivan W."/>
            <person name="Andreopoulos W.B."/>
            <person name="Clum A."/>
            <person name="Lindquist E."/>
            <person name="Daum C."/>
            <person name="Ramamoorthy G.K."/>
            <person name="Gryganskyi A."/>
            <person name="Culley D."/>
            <person name="Magnuson J.K."/>
            <person name="James T.Y."/>
            <person name="O'Malley M.A."/>
            <person name="Stajich J.E."/>
            <person name="Spatafora J.W."/>
            <person name="Visel A."/>
            <person name="Grigoriev I.V."/>
        </authorList>
    </citation>
    <scope>NUCLEOTIDE SEQUENCE [LARGE SCALE GENOMIC DNA]</scope>
    <source>
        <strain evidence="3 4">NRRL 1336</strain>
    </source>
</reference>
<dbReference type="Proteomes" id="UP000193560">
    <property type="component" value="Unassembled WGS sequence"/>
</dbReference>
<keyword evidence="4" id="KW-1185">Reference proteome</keyword>
<sequence>MVENTNYPQQSVSTLGDDFDPTQPASSSSYASNLSNAGSSTNFGNINNNNGGSSSGTHMMTGLPRHTSRSSDNPQDFSNQTVHWDSFVGFHWGVSPTGPEEDSSKNFGTSTTTTIKPSEMALNTTASSTFNSVLSVPMLPGVPTEPMYRQHRSLSFSTGQDPSFFGYDDYDDPTDGNLNGPNGSRHGYKSSLETMAEEDDEQGVDFWNWYTGLESSNVNQPRQRQMSFDTGSNGYSRRVRSQSSGAVFGFASAGVPGNEKSGLENHRQLLASHNLQQQPQPLSSSASFLQLSSEQWQNAPQNARRRRSSIASLWNQDNDLFSNGGTISTSETHYVPPSPNTPTTPYPLTSPLYAKDATSPTDQHDSSFHRRLSQQLDYSFPENNNQSLPSMDHQRRKSCTNAQVQPTLHQGYSTGLRGVTGQLENIHLQAEPPSPLPYSSFSTPFMRPHDQNPYSHQHQQQQQQQHQQQQYGQSSEIGHVQQQQQYPTHRIIYHQQSPQSIPSSHHLVPFPMHPYQQIQDNPGVPFHYGPSSAIMPQQKSTDNQHHLYPEEQQQQQQQRQLQQHQQQQQQQPQHQQPMSMNYRCYPAYSDQQQNQTADSSIVPTVSTMAPPTYSSIVASNTSHPVTTNAVTNTNSSTNNNNYTDPRIYHENGKGVPLHKFPAEGPLYMVEFKAGRIDFFYISTSESPSSNSNCGTIQPMVGDLVIVEADRGKDLGKVAIVALTCEKAMEIHQHQRATTSMAVATAATAATNKHENNNENEDETPTLEHQETQKSSESMPALSSSLKSSPSSTDEKQSTSLDSPSPEKEQQQPTTTSSVDSMYVNRIYRLAAPDEINMLLIKNQDEQRALVICQQKIKQRKLQMEVVDAEYQWDRRKLTFYFSADKRIDFRELVREMFKIYKTRIWMCAVANKKKAIGVST</sequence>
<feature type="compositionally biased region" description="Low complexity" evidence="1">
    <location>
        <begin position="552"/>
        <end position="577"/>
    </location>
</feature>
<comment type="caution">
    <text evidence="3">The sequence shown here is derived from an EMBL/GenBank/DDBJ whole genome shotgun (WGS) entry which is preliminary data.</text>
</comment>
<feature type="compositionally biased region" description="Low complexity" evidence="1">
    <location>
        <begin position="493"/>
        <end position="506"/>
    </location>
</feature>
<dbReference type="PROSITE" id="PS51411">
    <property type="entry name" value="PSP1_C"/>
    <property type="match status" value="1"/>
</dbReference>
<feature type="region of interest" description="Disordered" evidence="1">
    <location>
        <begin position="429"/>
        <end position="577"/>
    </location>
</feature>
<feature type="compositionally biased region" description="Low complexity" evidence="1">
    <location>
        <begin position="456"/>
        <end position="470"/>
    </location>
</feature>